<dbReference type="HAMAP" id="MF_00244">
    <property type="entry name" value="NaMN_adenylyltr"/>
    <property type="match status" value="1"/>
</dbReference>
<comment type="caution">
    <text evidence="13">The sequence shown here is derived from an EMBL/GenBank/DDBJ whole genome shotgun (WGS) entry which is preliminary data.</text>
</comment>
<dbReference type="PANTHER" id="PTHR39321:SF3">
    <property type="entry name" value="PHOSPHOPANTETHEINE ADENYLYLTRANSFERASE"/>
    <property type="match status" value="1"/>
</dbReference>
<sequence>MTWRIGLYGGSFDPPHLAHLALARLARDRLGLDELRWQPAGQPWQKAGRLVASGRQRVAMLHLLTQDEPGFVIDTCELERVGPSYTIDTLREVAAERPGAQLFLVIGADQFARLDTWKEAGDIARLATLAVAAREGQAALPPVKWPGPPLAWQELPLPRIDISATEVRRRAAAGEPVSPLVGEAVAGYIDQQHLYRAAPGQ</sequence>
<evidence type="ECO:0000256" key="9">
    <source>
        <dbReference type="ARBA" id="ARBA00023027"/>
    </source>
</evidence>
<comment type="pathway">
    <text evidence="2 11">Cofactor biosynthesis; NAD(+) biosynthesis; deamido-NAD(+) from nicotinate D-ribonucleotide: step 1/1.</text>
</comment>
<dbReference type="NCBIfam" id="TIGR00482">
    <property type="entry name" value="nicotinate (nicotinamide) nucleotide adenylyltransferase"/>
    <property type="match status" value="1"/>
</dbReference>
<name>A0ABU9BRR4_9BURK</name>
<comment type="similarity">
    <text evidence="3 11">Belongs to the NadD family.</text>
</comment>
<evidence type="ECO:0000256" key="8">
    <source>
        <dbReference type="ARBA" id="ARBA00022840"/>
    </source>
</evidence>
<evidence type="ECO:0000256" key="5">
    <source>
        <dbReference type="ARBA" id="ARBA00022679"/>
    </source>
</evidence>
<evidence type="ECO:0000256" key="11">
    <source>
        <dbReference type="HAMAP-Rule" id="MF_00244"/>
    </source>
</evidence>
<keyword evidence="4 11" id="KW-0662">Pyridine nucleotide biosynthesis</keyword>
<comment type="function">
    <text evidence="1 11">Catalyzes the reversible adenylation of nicotinate mononucleotide (NaMN) to nicotinic acid adenine dinucleotide (NaAD).</text>
</comment>
<keyword evidence="7 11" id="KW-0547">Nucleotide-binding</keyword>
<dbReference type="InterPro" id="IPR005248">
    <property type="entry name" value="NadD/NMNAT"/>
</dbReference>
<dbReference type="Pfam" id="PF01467">
    <property type="entry name" value="CTP_transf_like"/>
    <property type="match status" value="1"/>
</dbReference>
<dbReference type="GO" id="GO:0004515">
    <property type="term" value="F:nicotinate-nucleotide adenylyltransferase activity"/>
    <property type="evidence" value="ECO:0007669"/>
    <property type="project" value="UniProtKB-EC"/>
</dbReference>
<dbReference type="Proteomes" id="UP001371218">
    <property type="component" value="Unassembled WGS sequence"/>
</dbReference>
<evidence type="ECO:0000259" key="12">
    <source>
        <dbReference type="Pfam" id="PF01467"/>
    </source>
</evidence>
<keyword evidence="8 11" id="KW-0067">ATP-binding</keyword>
<evidence type="ECO:0000256" key="2">
    <source>
        <dbReference type="ARBA" id="ARBA00005019"/>
    </source>
</evidence>
<feature type="domain" description="Cytidyltransferase-like" evidence="12">
    <location>
        <begin position="7"/>
        <end position="170"/>
    </location>
</feature>
<keyword evidence="14" id="KW-1185">Reference proteome</keyword>
<reference evidence="13 14" key="1">
    <citation type="submission" date="2024-04" db="EMBL/GenBank/DDBJ databases">
        <title>Novel species of the genus Ideonella isolated from streams.</title>
        <authorList>
            <person name="Lu H."/>
        </authorList>
    </citation>
    <scope>NUCLEOTIDE SEQUENCE [LARGE SCALE GENOMIC DNA]</scope>
    <source>
        <strain evidence="13 14">DXS29W</strain>
    </source>
</reference>
<proteinExistence type="inferred from homology"/>
<evidence type="ECO:0000313" key="13">
    <source>
        <dbReference type="EMBL" id="MEK8032649.1"/>
    </source>
</evidence>
<dbReference type="EMBL" id="JBBUTG010000011">
    <property type="protein sequence ID" value="MEK8032649.1"/>
    <property type="molecule type" value="Genomic_DNA"/>
</dbReference>
<dbReference type="SUPFAM" id="SSF52374">
    <property type="entry name" value="Nucleotidylyl transferase"/>
    <property type="match status" value="1"/>
</dbReference>
<dbReference type="InterPro" id="IPR014729">
    <property type="entry name" value="Rossmann-like_a/b/a_fold"/>
</dbReference>
<dbReference type="CDD" id="cd02165">
    <property type="entry name" value="NMNAT"/>
    <property type="match status" value="1"/>
</dbReference>
<dbReference type="PANTHER" id="PTHR39321">
    <property type="entry name" value="NICOTINATE-NUCLEOTIDE ADENYLYLTRANSFERASE-RELATED"/>
    <property type="match status" value="1"/>
</dbReference>
<evidence type="ECO:0000256" key="4">
    <source>
        <dbReference type="ARBA" id="ARBA00022642"/>
    </source>
</evidence>
<evidence type="ECO:0000256" key="7">
    <source>
        <dbReference type="ARBA" id="ARBA00022741"/>
    </source>
</evidence>
<dbReference type="InterPro" id="IPR004821">
    <property type="entry name" value="Cyt_trans-like"/>
</dbReference>
<evidence type="ECO:0000256" key="10">
    <source>
        <dbReference type="ARBA" id="ARBA00048721"/>
    </source>
</evidence>
<organism evidence="13 14">
    <name type="scientific">Ideonella lacteola</name>
    <dbReference type="NCBI Taxonomy" id="2984193"/>
    <lineage>
        <taxon>Bacteria</taxon>
        <taxon>Pseudomonadati</taxon>
        <taxon>Pseudomonadota</taxon>
        <taxon>Betaproteobacteria</taxon>
        <taxon>Burkholderiales</taxon>
        <taxon>Sphaerotilaceae</taxon>
        <taxon>Ideonella</taxon>
    </lineage>
</organism>
<evidence type="ECO:0000256" key="6">
    <source>
        <dbReference type="ARBA" id="ARBA00022695"/>
    </source>
</evidence>
<evidence type="ECO:0000256" key="1">
    <source>
        <dbReference type="ARBA" id="ARBA00002324"/>
    </source>
</evidence>
<keyword evidence="6 11" id="KW-0548">Nucleotidyltransferase</keyword>
<protein>
    <recommendedName>
        <fullName evidence="11">Probable nicotinate-nucleotide adenylyltransferase</fullName>
        <ecNumber evidence="11">2.7.7.18</ecNumber>
    </recommendedName>
    <alternativeName>
        <fullName evidence="11">Deamido-NAD(+) diphosphorylase</fullName>
    </alternativeName>
    <alternativeName>
        <fullName evidence="11">Deamido-NAD(+) pyrophosphorylase</fullName>
    </alternativeName>
    <alternativeName>
        <fullName evidence="11">Nicotinate mononucleotide adenylyltransferase</fullName>
        <shortName evidence="11">NaMN adenylyltransferase</shortName>
    </alternativeName>
</protein>
<dbReference type="EC" id="2.7.7.18" evidence="11"/>
<gene>
    <name evidence="11 13" type="primary">nadD</name>
    <name evidence="13" type="ORF">AACH06_17660</name>
</gene>
<keyword evidence="5 11" id="KW-0808">Transferase</keyword>
<keyword evidence="9 11" id="KW-0520">NAD</keyword>
<accession>A0ABU9BRR4</accession>
<dbReference type="RefSeq" id="WP_341427066.1">
    <property type="nucleotide sequence ID" value="NZ_JBBUTG010000011.1"/>
</dbReference>
<evidence type="ECO:0000313" key="14">
    <source>
        <dbReference type="Proteomes" id="UP001371218"/>
    </source>
</evidence>
<comment type="catalytic activity">
    <reaction evidence="10 11">
        <text>nicotinate beta-D-ribonucleotide + ATP + H(+) = deamido-NAD(+) + diphosphate</text>
        <dbReference type="Rhea" id="RHEA:22860"/>
        <dbReference type="ChEBI" id="CHEBI:15378"/>
        <dbReference type="ChEBI" id="CHEBI:30616"/>
        <dbReference type="ChEBI" id="CHEBI:33019"/>
        <dbReference type="ChEBI" id="CHEBI:57502"/>
        <dbReference type="ChEBI" id="CHEBI:58437"/>
        <dbReference type="EC" id="2.7.7.18"/>
    </reaction>
</comment>
<dbReference type="NCBIfam" id="NF000840">
    <property type="entry name" value="PRK00071.1-3"/>
    <property type="match status" value="1"/>
</dbReference>
<evidence type="ECO:0000256" key="3">
    <source>
        <dbReference type="ARBA" id="ARBA00009014"/>
    </source>
</evidence>
<dbReference type="Gene3D" id="3.40.50.620">
    <property type="entry name" value="HUPs"/>
    <property type="match status" value="1"/>
</dbReference>